<dbReference type="AlphaFoldDB" id="A0A940N818"/>
<feature type="signal peptide" evidence="1">
    <location>
        <begin position="1"/>
        <end position="29"/>
    </location>
</feature>
<dbReference type="EMBL" id="JAGIZA010000021">
    <property type="protein sequence ID" value="MBP0495757.1"/>
    <property type="molecule type" value="Genomic_DNA"/>
</dbReference>
<keyword evidence="1" id="KW-0732">Signal</keyword>
<gene>
    <name evidence="2" type="ORF">J5Y10_23435</name>
</gene>
<dbReference type="Proteomes" id="UP000677537">
    <property type="component" value="Unassembled WGS sequence"/>
</dbReference>
<sequence length="75" mass="8013">MKALRLTSMATTLMAVVPMAAVHAQPAPAAPSAPAVQQGPQYLAFTEADARAVLNARLAAIRTVMELTPEQERLW</sequence>
<dbReference type="RefSeq" id="WP_209376555.1">
    <property type="nucleotide sequence ID" value="NZ_JAGIZA010000021.1"/>
</dbReference>
<feature type="chain" id="PRO_5037082612" evidence="1">
    <location>
        <begin position="30"/>
        <end position="75"/>
    </location>
</feature>
<proteinExistence type="predicted"/>
<evidence type="ECO:0000313" key="2">
    <source>
        <dbReference type="EMBL" id="MBP0495757.1"/>
    </source>
</evidence>
<protein>
    <submittedName>
        <fullName evidence="2">Uncharacterized protein</fullName>
    </submittedName>
</protein>
<accession>A0A940N818</accession>
<evidence type="ECO:0000313" key="3">
    <source>
        <dbReference type="Proteomes" id="UP000677537"/>
    </source>
</evidence>
<reference evidence="2" key="1">
    <citation type="submission" date="2021-03" db="EMBL/GenBank/DDBJ databases">
        <authorList>
            <person name="So Y."/>
        </authorList>
    </citation>
    <scope>NUCLEOTIDE SEQUENCE</scope>
    <source>
        <strain evidence="2">SG15</strain>
    </source>
</reference>
<organism evidence="2 3">
    <name type="scientific">Roseomonas indoligenes</name>
    <dbReference type="NCBI Taxonomy" id="2820811"/>
    <lineage>
        <taxon>Bacteria</taxon>
        <taxon>Pseudomonadati</taxon>
        <taxon>Pseudomonadota</taxon>
        <taxon>Alphaproteobacteria</taxon>
        <taxon>Acetobacterales</taxon>
        <taxon>Roseomonadaceae</taxon>
        <taxon>Roseomonas</taxon>
    </lineage>
</organism>
<comment type="caution">
    <text evidence="2">The sequence shown here is derived from an EMBL/GenBank/DDBJ whole genome shotgun (WGS) entry which is preliminary data.</text>
</comment>
<name>A0A940N818_9PROT</name>
<keyword evidence="3" id="KW-1185">Reference proteome</keyword>
<evidence type="ECO:0000256" key="1">
    <source>
        <dbReference type="SAM" id="SignalP"/>
    </source>
</evidence>